<evidence type="ECO:0000313" key="3">
    <source>
        <dbReference type="Proteomes" id="UP000265520"/>
    </source>
</evidence>
<evidence type="ECO:0000256" key="1">
    <source>
        <dbReference type="SAM" id="MobiDB-lite"/>
    </source>
</evidence>
<dbReference type="Proteomes" id="UP000265520">
    <property type="component" value="Unassembled WGS sequence"/>
</dbReference>
<dbReference type="AlphaFoldDB" id="A0A392MNY4"/>
<organism evidence="2 3">
    <name type="scientific">Trifolium medium</name>
    <dbReference type="NCBI Taxonomy" id="97028"/>
    <lineage>
        <taxon>Eukaryota</taxon>
        <taxon>Viridiplantae</taxon>
        <taxon>Streptophyta</taxon>
        <taxon>Embryophyta</taxon>
        <taxon>Tracheophyta</taxon>
        <taxon>Spermatophyta</taxon>
        <taxon>Magnoliopsida</taxon>
        <taxon>eudicotyledons</taxon>
        <taxon>Gunneridae</taxon>
        <taxon>Pentapetalae</taxon>
        <taxon>rosids</taxon>
        <taxon>fabids</taxon>
        <taxon>Fabales</taxon>
        <taxon>Fabaceae</taxon>
        <taxon>Papilionoideae</taxon>
        <taxon>50 kb inversion clade</taxon>
        <taxon>NPAAA clade</taxon>
        <taxon>Hologalegina</taxon>
        <taxon>IRL clade</taxon>
        <taxon>Trifolieae</taxon>
        <taxon>Trifolium</taxon>
    </lineage>
</organism>
<comment type="caution">
    <text evidence="2">The sequence shown here is derived from an EMBL/GenBank/DDBJ whole genome shotgun (WGS) entry which is preliminary data.</text>
</comment>
<sequence>QHGSRNQTNVEQTSVEKRWIPKKITRQEEKVEEWKGMSYTANEEDLKWAKKGFIGRVHNFDEVPLLQQKIMDVGILSIRVIPMGGDKVFINVEEEEDFHSLVKDTEEFFQHWFKEIKEWSPEAMIAERYTWIRLFGVPVHAWNRHFFAKVCITNGSLINLDSATENKRRLDVARCLVRTTAMESINKVIKVKISGRVFAIRMVEELFPCLIEGSEVIRDNNEENDEDESLAYEDVYEDPCLQEVDEVDEVEVQRLEENFEALMTCNNEPSEREFNELQYTFTNGENSGLPRKSVGNSQHVGTTNDEERRTEEGGMEPT</sequence>
<name>A0A392MNY4_9FABA</name>
<dbReference type="PANTHER" id="PTHR34427:SF5">
    <property type="entry name" value="DUF4283 DOMAIN-CONTAINING PROTEIN"/>
    <property type="match status" value="1"/>
</dbReference>
<dbReference type="EMBL" id="LXQA010014909">
    <property type="protein sequence ID" value="MCH88815.1"/>
    <property type="molecule type" value="Genomic_DNA"/>
</dbReference>
<accession>A0A392MNY4</accession>
<protein>
    <submittedName>
        <fullName evidence="2">DUF4283 domain protein</fullName>
    </submittedName>
</protein>
<feature type="compositionally biased region" description="Polar residues" evidence="1">
    <location>
        <begin position="294"/>
        <end position="303"/>
    </location>
</feature>
<evidence type="ECO:0000313" key="2">
    <source>
        <dbReference type="EMBL" id="MCH88815.1"/>
    </source>
</evidence>
<proteinExistence type="predicted"/>
<reference evidence="2 3" key="1">
    <citation type="journal article" date="2018" name="Front. Plant Sci.">
        <title>Red Clover (Trifolium pratense) and Zigzag Clover (T. medium) - A Picture of Genomic Similarities and Differences.</title>
        <authorList>
            <person name="Dluhosova J."/>
            <person name="Istvanek J."/>
            <person name="Nedelnik J."/>
            <person name="Repkova J."/>
        </authorList>
    </citation>
    <scope>NUCLEOTIDE SEQUENCE [LARGE SCALE GENOMIC DNA]</scope>
    <source>
        <strain evidence="3">cv. 10/8</strain>
        <tissue evidence="2">Leaf</tissue>
    </source>
</reference>
<keyword evidence="3" id="KW-1185">Reference proteome</keyword>
<dbReference type="PANTHER" id="PTHR34427">
    <property type="entry name" value="DUF4283 DOMAIN PROTEIN"/>
    <property type="match status" value="1"/>
</dbReference>
<feature type="region of interest" description="Disordered" evidence="1">
    <location>
        <begin position="282"/>
        <end position="318"/>
    </location>
</feature>
<feature type="non-terminal residue" evidence="2">
    <location>
        <position position="1"/>
    </location>
</feature>
<gene>
    <name evidence="2" type="ORF">A2U01_0009708</name>
</gene>